<name>A0A8H5ESC6_9AGAR</name>
<proteinExistence type="predicted"/>
<dbReference type="AlphaFoldDB" id="A0A8H5ESC6"/>
<protein>
    <submittedName>
        <fullName evidence="1">Uncharacterized protein</fullName>
    </submittedName>
</protein>
<keyword evidence="2" id="KW-1185">Reference proteome</keyword>
<sequence length="170" mass="18809">MDRPPNEPPNGPFLNVRYGLNPPIAFQPGSRRFPAPPTQNPLDIFKPMINLNVFPGVRWVKLDPTGGSNHAMLLFIDGAAPNNGRPSVRAGCGVGFTPKPDIPGVSKAVKNKDLWVMLVDKIEEYEREGIAVQFHLMERRYNKADMAAKRAAAQTEEVPTEFREVYVAAA</sequence>
<dbReference type="Proteomes" id="UP000567179">
    <property type="component" value="Unassembled WGS sequence"/>
</dbReference>
<evidence type="ECO:0000313" key="1">
    <source>
        <dbReference type="EMBL" id="KAF5310617.1"/>
    </source>
</evidence>
<comment type="caution">
    <text evidence="1">The sequence shown here is derived from an EMBL/GenBank/DDBJ whole genome shotgun (WGS) entry which is preliminary data.</text>
</comment>
<dbReference type="OrthoDB" id="407198at2759"/>
<gene>
    <name evidence="1" type="ORF">D9619_007974</name>
</gene>
<organism evidence="1 2">
    <name type="scientific">Psilocybe cf. subviscida</name>
    <dbReference type="NCBI Taxonomy" id="2480587"/>
    <lineage>
        <taxon>Eukaryota</taxon>
        <taxon>Fungi</taxon>
        <taxon>Dikarya</taxon>
        <taxon>Basidiomycota</taxon>
        <taxon>Agaricomycotina</taxon>
        <taxon>Agaricomycetes</taxon>
        <taxon>Agaricomycetidae</taxon>
        <taxon>Agaricales</taxon>
        <taxon>Agaricineae</taxon>
        <taxon>Strophariaceae</taxon>
        <taxon>Psilocybe</taxon>
    </lineage>
</organism>
<accession>A0A8H5ESC6</accession>
<dbReference type="EMBL" id="JAACJJ010000057">
    <property type="protein sequence ID" value="KAF5310617.1"/>
    <property type="molecule type" value="Genomic_DNA"/>
</dbReference>
<reference evidence="1 2" key="1">
    <citation type="journal article" date="2020" name="ISME J.">
        <title>Uncovering the hidden diversity of litter-decomposition mechanisms in mushroom-forming fungi.</title>
        <authorList>
            <person name="Floudas D."/>
            <person name="Bentzer J."/>
            <person name="Ahren D."/>
            <person name="Johansson T."/>
            <person name="Persson P."/>
            <person name="Tunlid A."/>
        </authorList>
    </citation>
    <scope>NUCLEOTIDE SEQUENCE [LARGE SCALE GENOMIC DNA]</scope>
    <source>
        <strain evidence="1 2">CBS 101986</strain>
    </source>
</reference>
<evidence type="ECO:0000313" key="2">
    <source>
        <dbReference type="Proteomes" id="UP000567179"/>
    </source>
</evidence>